<proteinExistence type="predicted"/>
<dbReference type="EMBL" id="BDGG01000008">
    <property type="protein sequence ID" value="GAV02760.1"/>
    <property type="molecule type" value="Genomic_DNA"/>
</dbReference>
<sequence length="156" mass="17503">MIDQRISVMNRNGSCVGRYVLMLGRLDGVATFYLVQTDTTANPSPHQLYQLYMDPSTPDGMAIQYECVKGNFKTGIKPRSSSTFGRTQTRCPLPRRRPRTKIINDTLNPYCLSTADLPLVTFDSDLDTCRPPRSEIYENMIAGFKSALPVRAWGSS</sequence>
<dbReference type="Proteomes" id="UP000186922">
    <property type="component" value="Unassembled WGS sequence"/>
</dbReference>
<name>A0A1D1VMB5_RAMVA</name>
<keyword evidence="2" id="KW-1185">Reference proteome</keyword>
<organism evidence="1 2">
    <name type="scientific">Ramazzottius varieornatus</name>
    <name type="common">Water bear</name>
    <name type="synonym">Tardigrade</name>
    <dbReference type="NCBI Taxonomy" id="947166"/>
    <lineage>
        <taxon>Eukaryota</taxon>
        <taxon>Metazoa</taxon>
        <taxon>Ecdysozoa</taxon>
        <taxon>Tardigrada</taxon>
        <taxon>Eutardigrada</taxon>
        <taxon>Parachela</taxon>
        <taxon>Hypsibioidea</taxon>
        <taxon>Ramazzottiidae</taxon>
        <taxon>Ramazzottius</taxon>
    </lineage>
</organism>
<gene>
    <name evidence="1" type="primary">RvY_13286-1</name>
    <name evidence="1" type="synonym">RvY_13286.1</name>
    <name evidence="1" type="ORF">RvY_13286</name>
</gene>
<comment type="caution">
    <text evidence="1">The sequence shown here is derived from an EMBL/GenBank/DDBJ whole genome shotgun (WGS) entry which is preliminary data.</text>
</comment>
<dbReference type="AlphaFoldDB" id="A0A1D1VMB5"/>
<protein>
    <submittedName>
        <fullName evidence="1">Uncharacterized protein</fullName>
    </submittedName>
</protein>
<evidence type="ECO:0000313" key="1">
    <source>
        <dbReference type="EMBL" id="GAV02760.1"/>
    </source>
</evidence>
<accession>A0A1D1VMB5</accession>
<evidence type="ECO:0000313" key="2">
    <source>
        <dbReference type="Proteomes" id="UP000186922"/>
    </source>
</evidence>
<reference evidence="1 2" key="1">
    <citation type="journal article" date="2016" name="Nat. Commun.">
        <title>Extremotolerant tardigrade genome and improved radiotolerance of human cultured cells by tardigrade-unique protein.</title>
        <authorList>
            <person name="Hashimoto T."/>
            <person name="Horikawa D.D."/>
            <person name="Saito Y."/>
            <person name="Kuwahara H."/>
            <person name="Kozuka-Hata H."/>
            <person name="Shin-I T."/>
            <person name="Minakuchi Y."/>
            <person name="Ohishi K."/>
            <person name="Motoyama A."/>
            <person name="Aizu T."/>
            <person name="Enomoto A."/>
            <person name="Kondo K."/>
            <person name="Tanaka S."/>
            <person name="Hara Y."/>
            <person name="Koshikawa S."/>
            <person name="Sagara H."/>
            <person name="Miura T."/>
            <person name="Yokobori S."/>
            <person name="Miyagawa K."/>
            <person name="Suzuki Y."/>
            <person name="Kubo T."/>
            <person name="Oyama M."/>
            <person name="Kohara Y."/>
            <person name="Fujiyama A."/>
            <person name="Arakawa K."/>
            <person name="Katayama T."/>
            <person name="Toyoda A."/>
            <person name="Kunieda T."/>
        </authorList>
    </citation>
    <scope>NUCLEOTIDE SEQUENCE [LARGE SCALE GENOMIC DNA]</scope>
    <source>
        <strain evidence="1 2">YOKOZUNA-1</strain>
    </source>
</reference>